<dbReference type="GO" id="GO:0008270">
    <property type="term" value="F:zinc ion binding"/>
    <property type="evidence" value="ECO:0007669"/>
    <property type="project" value="UniProtKB-KW"/>
</dbReference>
<keyword evidence="5" id="KW-1185">Reference proteome</keyword>
<dbReference type="Pfam" id="PF13639">
    <property type="entry name" value="zf-RING_2"/>
    <property type="match status" value="1"/>
</dbReference>
<reference evidence="4 5" key="1">
    <citation type="submission" date="2019-01" db="EMBL/GenBank/DDBJ databases">
        <title>Sequencing of cultivated peanut Arachis hypogaea provides insights into genome evolution and oil improvement.</title>
        <authorList>
            <person name="Chen X."/>
        </authorList>
    </citation>
    <scope>NUCLEOTIDE SEQUENCE [LARGE SCALE GENOMIC DNA]</scope>
    <source>
        <strain evidence="5">cv. Fuhuasheng</strain>
        <tissue evidence="4">Leaves</tissue>
    </source>
</reference>
<evidence type="ECO:0000313" key="4">
    <source>
        <dbReference type="EMBL" id="RYR18852.1"/>
    </source>
</evidence>
<dbReference type="PANTHER" id="PTHR47662:SF1">
    <property type="entry name" value="RING-TYPE DOMAIN-CONTAINING PROTEIN"/>
    <property type="match status" value="1"/>
</dbReference>
<dbReference type="InterPro" id="IPR001841">
    <property type="entry name" value="Znf_RING"/>
</dbReference>
<accession>A0A444ZXU5</accession>
<dbReference type="STRING" id="3818.A0A444ZXU5"/>
<dbReference type="CDD" id="cd16448">
    <property type="entry name" value="RING-H2"/>
    <property type="match status" value="1"/>
</dbReference>
<dbReference type="PROSITE" id="PS50089">
    <property type="entry name" value="ZF_RING_2"/>
    <property type="match status" value="1"/>
</dbReference>
<proteinExistence type="predicted"/>
<dbReference type="AlphaFoldDB" id="A0A444ZXU5"/>
<dbReference type="Proteomes" id="UP000289738">
    <property type="component" value="Chromosome B03"/>
</dbReference>
<keyword evidence="1" id="KW-0479">Metal-binding</keyword>
<protein>
    <recommendedName>
        <fullName evidence="3">RING-type domain-containing protein</fullName>
    </recommendedName>
</protein>
<gene>
    <name evidence="4" type="ORF">Ahy_B03g063460</name>
</gene>
<comment type="caution">
    <text evidence="4">The sequence shown here is derived from an EMBL/GenBank/DDBJ whole genome shotgun (WGS) entry which is preliminary data.</text>
</comment>
<evidence type="ECO:0000313" key="5">
    <source>
        <dbReference type="Proteomes" id="UP000289738"/>
    </source>
</evidence>
<evidence type="ECO:0000256" key="1">
    <source>
        <dbReference type="PROSITE-ProRule" id="PRU00175"/>
    </source>
</evidence>
<keyword evidence="2" id="KW-0472">Membrane</keyword>
<dbReference type="InterPro" id="IPR013083">
    <property type="entry name" value="Znf_RING/FYVE/PHD"/>
</dbReference>
<dbReference type="SMART" id="SM00184">
    <property type="entry name" value="RING"/>
    <property type="match status" value="1"/>
</dbReference>
<dbReference type="Gene3D" id="3.30.40.10">
    <property type="entry name" value="Zinc/RING finger domain, C3HC4 (zinc finger)"/>
    <property type="match status" value="1"/>
</dbReference>
<evidence type="ECO:0000256" key="2">
    <source>
        <dbReference type="SAM" id="Phobius"/>
    </source>
</evidence>
<keyword evidence="1" id="KW-0863">Zinc-finger</keyword>
<evidence type="ECO:0000259" key="3">
    <source>
        <dbReference type="PROSITE" id="PS50089"/>
    </source>
</evidence>
<keyword evidence="2" id="KW-0812">Transmembrane</keyword>
<keyword evidence="2" id="KW-1133">Transmembrane helix</keyword>
<feature type="domain" description="RING-type" evidence="3">
    <location>
        <begin position="74"/>
        <end position="116"/>
    </location>
</feature>
<dbReference type="PANTHER" id="PTHR47662">
    <property type="entry name" value="RING-TYPE DOMAIN-CONTAINING PROTEIN"/>
    <property type="match status" value="1"/>
</dbReference>
<organism evidence="4 5">
    <name type="scientific">Arachis hypogaea</name>
    <name type="common">Peanut</name>
    <dbReference type="NCBI Taxonomy" id="3818"/>
    <lineage>
        <taxon>Eukaryota</taxon>
        <taxon>Viridiplantae</taxon>
        <taxon>Streptophyta</taxon>
        <taxon>Embryophyta</taxon>
        <taxon>Tracheophyta</taxon>
        <taxon>Spermatophyta</taxon>
        <taxon>Magnoliopsida</taxon>
        <taxon>eudicotyledons</taxon>
        <taxon>Gunneridae</taxon>
        <taxon>Pentapetalae</taxon>
        <taxon>rosids</taxon>
        <taxon>fabids</taxon>
        <taxon>Fabales</taxon>
        <taxon>Fabaceae</taxon>
        <taxon>Papilionoideae</taxon>
        <taxon>50 kb inversion clade</taxon>
        <taxon>dalbergioids sensu lato</taxon>
        <taxon>Dalbergieae</taxon>
        <taxon>Pterocarpus clade</taxon>
        <taxon>Arachis</taxon>
    </lineage>
</organism>
<dbReference type="EMBL" id="SDMP01000013">
    <property type="protein sequence ID" value="RYR18852.1"/>
    <property type="molecule type" value="Genomic_DNA"/>
</dbReference>
<dbReference type="SUPFAM" id="SSF57850">
    <property type="entry name" value="RING/U-box"/>
    <property type="match status" value="1"/>
</dbReference>
<keyword evidence="1" id="KW-0862">Zinc</keyword>
<sequence length="218" mass="25785">MTGISEVLYQLYAKAIVLLAYMLIELVLLIQYLKSDKRSSTTITTTQYLRFIEEKNPTILYTKSMMQQLDPVECRVCLNEFHEGDQLRNLKCHHAFHRDCLDKWLQQSFATCPLCRIKLLPDYVVAKYQNNNHNHHQNNITEVEYYEGNDDQLILFLSSLRGEEVKGLVVHEKEPPGPWHLMLMKQQLLDYEDKMYRLDHVEHIAIRRFRSCAPGENR</sequence>
<feature type="transmembrane region" description="Helical" evidence="2">
    <location>
        <begin position="12"/>
        <end position="33"/>
    </location>
</feature>
<name>A0A444ZXU5_ARAHY</name>